<sequence length="347" mass="36794">MPALIASLTLSFDGKGGRALDGATAGDTAAPKRTATAGEDPSDDRGTLSIQIENDKFGGGTDQHYTHGMRASYLLSSDATPLDAGVLARALPLMPEQGVVRLGFSIGQSIFTPGRQDVTTAGNHGRPFAGWLYGGVQLTNDTGRQLDSYELQVGVIGPSAGAAETQSWFHDTIGVKPFEGWDSQLSDEMGVVLSYERKWRFISEFHPGGLGVALEPSVGATLGNVHTYASASATLKVGSDVSSDWGAPRIRTALSGTGYFKPVNDIDWYVFAGVEGRAVARNIFLDGNSFADSDSVEKKNFVADLQVGAAVTIGNVRATFTQVFRTKEYVGQTQGDVFGALSLSWRI</sequence>
<keyword evidence="3" id="KW-1185">Reference proteome</keyword>
<evidence type="ECO:0000313" key="2">
    <source>
        <dbReference type="EMBL" id="PWR24085.1"/>
    </source>
</evidence>
<protein>
    <submittedName>
        <fullName evidence="2">DUF2219 domain-containing protein</fullName>
    </submittedName>
</protein>
<comment type="caution">
    <text evidence="2">The sequence shown here is derived from an EMBL/GenBank/DDBJ whole genome shotgun (WGS) entry which is preliminary data.</text>
</comment>
<dbReference type="AlphaFoldDB" id="A0A317EFW2"/>
<name>A0A317EFW2_9PROT</name>
<organism evidence="2 3">
    <name type="scientific">Zavarzinia compransoris</name>
    <dbReference type="NCBI Taxonomy" id="1264899"/>
    <lineage>
        <taxon>Bacteria</taxon>
        <taxon>Pseudomonadati</taxon>
        <taxon>Pseudomonadota</taxon>
        <taxon>Alphaproteobacteria</taxon>
        <taxon>Rhodospirillales</taxon>
        <taxon>Zavarziniaceae</taxon>
        <taxon>Zavarzinia</taxon>
    </lineage>
</organism>
<proteinExistence type="predicted"/>
<dbReference type="Pfam" id="PF09982">
    <property type="entry name" value="LpxR"/>
    <property type="match status" value="1"/>
</dbReference>
<dbReference type="InterPro" id="IPR018707">
    <property type="entry name" value="LpxR"/>
</dbReference>
<dbReference type="Proteomes" id="UP000246077">
    <property type="component" value="Unassembled WGS sequence"/>
</dbReference>
<evidence type="ECO:0000313" key="3">
    <source>
        <dbReference type="Proteomes" id="UP000246077"/>
    </source>
</evidence>
<dbReference type="EMBL" id="QGLF01000001">
    <property type="protein sequence ID" value="PWR24085.1"/>
    <property type="molecule type" value="Genomic_DNA"/>
</dbReference>
<evidence type="ECO:0000256" key="1">
    <source>
        <dbReference type="SAM" id="MobiDB-lite"/>
    </source>
</evidence>
<dbReference type="Gene3D" id="2.40.128.140">
    <property type="entry name" value="Outer membrane protein"/>
    <property type="match status" value="1"/>
</dbReference>
<dbReference type="OrthoDB" id="9776275at2"/>
<gene>
    <name evidence="2" type="ORF">DKG75_03070</name>
</gene>
<accession>A0A317EFW2</accession>
<reference evidence="3" key="1">
    <citation type="submission" date="2018-05" db="EMBL/GenBank/DDBJ databases">
        <title>Zavarzinia sp. HR-AS.</title>
        <authorList>
            <person name="Lee Y."/>
            <person name="Jeon C.O."/>
        </authorList>
    </citation>
    <scope>NUCLEOTIDE SEQUENCE [LARGE SCALE GENOMIC DNA]</scope>
    <source>
        <strain evidence="3">DSM 1231</strain>
    </source>
</reference>
<dbReference type="InterPro" id="IPR037107">
    <property type="entry name" value="Put_OMP_sf"/>
</dbReference>
<feature type="region of interest" description="Disordered" evidence="1">
    <location>
        <begin position="22"/>
        <end position="47"/>
    </location>
</feature>